<dbReference type="GO" id="GO:0032991">
    <property type="term" value="C:protein-containing complex"/>
    <property type="evidence" value="ECO:0007669"/>
    <property type="project" value="UniProtKB-ARBA"/>
</dbReference>
<evidence type="ECO:0000256" key="6">
    <source>
        <dbReference type="ARBA" id="ARBA00023161"/>
    </source>
</evidence>
<dbReference type="EMBL" id="WBNK01001331">
    <property type="protein sequence ID" value="NXX97165.1"/>
    <property type="molecule type" value="Genomic_DNA"/>
</dbReference>
<keyword evidence="6" id="KW-0866">Nonsense-mediated mRNA decay</keyword>
<evidence type="ECO:0000256" key="1">
    <source>
        <dbReference type="ARBA" id="ARBA00004123"/>
    </source>
</evidence>
<dbReference type="InterPro" id="IPR039722">
    <property type="entry name" value="Upf3"/>
</dbReference>
<evidence type="ECO:0000256" key="7">
    <source>
        <dbReference type="ARBA" id="ARBA00023242"/>
    </source>
</evidence>
<keyword evidence="7" id="KW-0539">Nucleus</keyword>
<feature type="non-terminal residue" evidence="10">
    <location>
        <position position="463"/>
    </location>
</feature>
<dbReference type="Gene3D" id="3.30.70.330">
    <property type="match status" value="1"/>
</dbReference>
<feature type="compositionally biased region" description="Basic and acidic residues" evidence="8">
    <location>
        <begin position="447"/>
        <end position="463"/>
    </location>
</feature>
<feature type="domain" description="UPF3" evidence="9">
    <location>
        <begin position="42"/>
        <end position="197"/>
    </location>
</feature>
<keyword evidence="11" id="KW-1185">Reference proteome</keyword>
<feature type="compositionally biased region" description="Basic and acidic residues" evidence="8">
    <location>
        <begin position="200"/>
        <end position="291"/>
    </location>
</feature>
<dbReference type="GO" id="GO:0005730">
    <property type="term" value="C:nucleolus"/>
    <property type="evidence" value="ECO:0007669"/>
    <property type="project" value="TreeGrafter"/>
</dbReference>
<protein>
    <submittedName>
        <fullName evidence="10">REN3B protein</fullName>
    </submittedName>
</protein>
<evidence type="ECO:0000256" key="4">
    <source>
        <dbReference type="ARBA" id="ARBA00022490"/>
    </source>
</evidence>
<evidence type="ECO:0000256" key="8">
    <source>
        <dbReference type="SAM" id="MobiDB-lite"/>
    </source>
</evidence>
<dbReference type="InterPro" id="IPR012677">
    <property type="entry name" value="Nucleotide-bd_a/b_plait_sf"/>
</dbReference>
<dbReference type="Pfam" id="PF03467">
    <property type="entry name" value="Smg4_UPF3"/>
    <property type="match status" value="1"/>
</dbReference>
<sequence length="463" mass="55054">MKEDKENARPKERRGPPGAPPGTGAAAGPGGGGDLPDLPAPQVVIRRLPPSLTKEQLEEHLQPLPEHDYFEFFANDSSLYPHMFSRAYINFKNQEDIVLFRDRFDGYVFVDHKGEFAAIVEFAPFQKAAKKKSKKKDAKTGTIEDDPEYKKFLESYSADDEKLTSTPETLLEEIEARNKELIAKKTTPLLNFLKNKQRLREEKREERRRRELERKRQREEERRKWKEEERRKRKEAEKLKKVDRCPEKERDRSKEEPKIKLLKKPEKEEKDLERKEKSKKLEKETLREEKNASSASAKRSDGETKEEKAKKSEDECVKDYRDRDRDFERDRDYERAQREKLRRQEEERRRQKERFEKDKVFRRKEEEVKKERDLLREKGKKSELTDFTGSTDKSERVTKDDKKEDTIKRDRIRNKDRPAMQLYQPGARSRSRLCQYEDSAAKPTDQGAEKKPESEASNTKEEE</sequence>
<dbReference type="GO" id="GO:0005737">
    <property type="term" value="C:cytoplasm"/>
    <property type="evidence" value="ECO:0007669"/>
    <property type="project" value="UniProtKB-SubCell"/>
</dbReference>
<proteinExistence type="inferred from homology"/>
<comment type="caution">
    <text evidence="10">The sequence shown here is derived from an EMBL/GenBank/DDBJ whole genome shotgun (WGS) entry which is preliminary data.</text>
</comment>
<keyword evidence="5" id="KW-0694">RNA-binding</keyword>
<keyword evidence="4" id="KW-0963">Cytoplasm</keyword>
<organism evidence="10 11">
    <name type="scientific">Centropus bengalensis</name>
    <name type="common">lesser coucal</name>
    <dbReference type="NCBI Taxonomy" id="1463675"/>
    <lineage>
        <taxon>Eukaryota</taxon>
        <taxon>Metazoa</taxon>
        <taxon>Chordata</taxon>
        <taxon>Craniata</taxon>
        <taxon>Vertebrata</taxon>
        <taxon>Euteleostomi</taxon>
        <taxon>Archelosauria</taxon>
        <taxon>Archosauria</taxon>
        <taxon>Dinosauria</taxon>
        <taxon>Saurischia</taxon>
        <taxon>Theropoda</taxon>
        <taxon>Coelurosauria</taxon>
        <taxon>Aves</taxon>
        <taxon>Neognathae</taxon>
        <taxon>Neoaves</taxon>
        <taxon>Otidimorphae</taxon>
        <taxon>Cuculiformes</taxon>
        <taxon>Centropidae</taxon>
        <taxon>Centropus</taxon>
    </lineage>
</organism>
<dbReference type="InterPro" id="IPR005120">
    <property type="entry name" value="UPF3_dom"/>
</dbReference>
<evidence type="ECO:0000256" key="5">
    <source>
        <dbReference type="ARBA" id="ARBA00022884"/>
    </source>
</evidence>
<dbReference type="AlphaFoldDB" id="A0A852M8K6"/>
<reference evidence="10 11" key="1">
    <citation type="submission" date="2020-02" db="EMBL/GenBank/DDBJ databases">
        <title>Bird 10,000 Genomes (B10K) Project - Family phase.</title>
        <authorList>
            <person name="Zhang G."/>
        </authorList>
    </citation>
    <scope>NUCLEOTIDE SEQUENCE [LARGE SCALE GENOMIC DNA]</scope>
    <source>
        <strain evidence="10">B10K-DU-017-21</strain>
    </source>
</reference>
<dbReference type="GO" id="GO:0003729">
    <property type="term" value="F:mRNA binding"/>
    <property type="evidence" value="ECO:0007669"/>
    <property type="project" value="TreeGrafter"/>
</dbReference>
<name>A0A852M8K6_9AVES</name>
<accession>A0A852M8K6</accession>
<dbReference type="GO" id="GO:0045727">
    <property type="term" value="P:positive regulation of translation"/>
    <property type="evidence" value="ECO:0007669"/>
    <property type="project" value="TreeGrafter"/>
</dbReference>
<dbReference type="FunFam" id="3.30.70.330:FF:000067">
    <property type="entry name" value="regulator of nonsense transcripts 3A isoform X2"/>
    <property type="match status" value="1"/>
</dbReference>
<evidence type="ECO:0000256" key="3">
    <source>
        <dbReference type="ARBA" id="ARBA00005991"/>
    </source>
</evidence>
<feature type="non-terminal residue" evidence="10">
    <location>
        <position position="1"/>
    </location>
</feature>
<feature type="compositionally biased region" description="Basic and acidic residues" evidence="8">
    <location>
        <begin position="1"/>
        <end position="15"/>
    </location>
</feature>
<gene>
    <name evidence="10" type="primary">Upf3b</name>
    <name evidence="10" type="ORF">CENBEN_R02107</name>
</gene>
<dbReference type="PANTHER" id="PTHR13112">
    <property type="entry name" value="UPF3 REGULATOR OF NONSENSE TRANSCRIPTS-LIKE PROTEIN"/>
    <property type="match status" value="1"/>
</dbReference>
<feature type="compositionally biased region" description="Basic and acidic residues" evidence="8">
    <location>
        <begin position="298"/>
        <end position="384"/>
    </location>
</feature>
<feature type="region of interest" description="Disordered" evidence="8">
    <location>
        <begin position="1"/>
        <end position="43"/>
    </location>
</feature>
<evidence type="ECO:0000313" key="10">
    <source>
        <dbReference type="EMBL" id="NXX97165.1"/>
    </source>
</evidence>
<evidence type="ECO:0000313" key="11">
    <source>
        <dbReference type="Proteomes" id="UP000632886"/>
    </source>
</evidence>
<evidence type="ECO:0000259" key="9">
    <source>
        <dbReference type="Pfam" id="PF03467"/>
    </source>
</evidence>
<comment type="similarity">
    <text evidence="3">Belongs to the RENT3 family.</text>
</comment>
<dbReference type="PANTHER" id="PTHR13112:SF1">
    <property type="entry name" value="REGULATOR OF NONSENSE TRANSCRIPTS 3B"/>
    <property type="match status" value="1"/>
</dbReference>
<dbReference type="GO" id="GO:0000184">
    <property type="term" value="P:nuclear-transcribed mRNA catabolic process, nonsense-mediated decay"/>
    <property type="evidence" value="ECO:0007669"/>
    <property type="project" value="UniProtKB-KW"/>
</dbReference>
<feature type="region of interest" description="Disordered" evidence="8">
    <location>
        <begin position="200"/>
        <end position="463"/>
    </location>
</feature>
<feature type="compositionally biased region" description="Basic and acidic residues" evidence="8">
    <location>
        <begin position="392"/>
        <end position="418"/>
    </location>
</feature>
<dbReference type="Proteomes" id="UP000632886">
    <property type="component" value="Unassembled WGS sequence"/>
</dbReference>
<dbReference type="InterPro" id="IPR035979">
    <property type="entry name" value="RBD_domain_sf"/>
</dbReference>
<feature type="compositionally biased region" description="Gly residues" evidence="8">
    <location>
        <begin position="25"/>
        <end position="34"/>
    </location>
</feature>
<comment type="subcellular location">
    <subcellularLocation>
        <location evidence="2">Cytoplasm</location>
    </subcellularLocation>
    <subcellularLocation>
        <location evidence="1">Nucleus</location>
    </subcellularLocation>
</comment>
<dbReference type="SUPFAM" id="SSF54928">
    <property type="entry name" value="RNA-binding domain, RBD"/>
    <property type="match status" value="1"/>
</dbReference>
<evidence type="ECO:0000256" key="2">
    <source>
        <dbReference type="ARBA" id="ARBA00004496"/>
    </source>
</evidence>